<dbReference type="EMBL" id="SMLW01000633">
    <property type="protein sequence ID" value="MTI27556.1"/>
    <property type="molecule type" value="Genomic_DNA"/>
</dbReference>
<dbReference type="Proteomes" id="UP000798808">
    <property type="component" value="Unassembled WGS sequence"/>
</dbReference>
<feature type="transmembrane region" description="Helical" evidence="1">
    <location>
        <begin position="132"/>
        <end position="149"/>
    </location>
</feature>
<sequence length="167" mass="19146">MEFKVWMNLKPLLFFVVFIPSLTLAQDKLLIGKPGRPSTYEFHEGEMLRFKLKGEKYWNKGYIQGLYSDRIRFHYNTILLDEIEFIDVRDRGKGRFLHTFSWIGTRGGAGFAAISQINKTFVADEPGIEEKAVSIGAAIVAGGVLLSIFKKRKVRLGKKYRIRIGEI</sequence>
<name>A0ABW9RU19_9BACT</name>
<reference evidence="2 3" key="1">
    <citation type="submission" date="2019-02" db="EMBL/GenBank/DDBJ databases">
        <authorList>
            <person name="Goldberg S.R."/>
            <person name="Haltli B.A."/>
            <person name="Correa H."/>
            <person name="Russell K.G."/>
        </authorList>
    </citation>
    <scope>NUCLEOTIDE SEQUENCE [LARGE SCALE GENOMIC DNA]</scope>
    <source>
        <strain evidence="2 3">JCM 16186</strain>
    </source>
</reference>
<dbReference type="RefSeq" id="WP_155174556.1">
    <property type="nucleotide sequence ID" value="NZ_BAAAFL010000002.1"/>
</dbReference>
<keyword evidence="1" id="KW-0472">Membrane</keyword>
<organism evidence="2 3">
    <name type="scientific">Fulvivirga kasyanovii</name>
    <dbReference type="NCBI Taxonomy" id="396812"/>
    <lineage>
        <taxon>Bacteria</taxon>
        <taxon>Pseudomonadati</taxon>
        <taxon>Bacteroidota</taxon>
        <taxon>Cytophagia</taxon>
        <taxon>Cytophagales</taxon>
        <taxon>Fulvivirgaceae</taxon>
        <taxon>Fulvivirga</taxon>
    </lineage>
</organism>
<evidence type="ECO:0000256" key="1">
    <source>
        <dbReference type="SAM" id="Phobius"/>
    </source>
</evidence>
<keyword evidence="1" id="KW-1133">Transmembrane helix</keyword>
<evidence type="ECO:0000313" key="2">
    <source>
        <dbReference type="EMBL" id="MTI27556.1"/>
    </source>
</evidence>
<protein>
    <submittedName>
        <fullName evidence="2">Uncharacterized protein</fullName>
    </submittedName>
</protein>
<gene>
    <name evidence="2" type="ORF">E1163_21545</name>
</gene>
<comment type="caution">
    <text evidence="2">The sequence shown here is derived from an EMBL/GenBank/DDBJ whole genome shotgun (WGS) entry which is preliminary data.</text>
</comment>
<keyword evidence="3" id="KW-1185">Reference proteome</keyword>
<proteinExistence type="predicted"/>
<accession>A0ABW9RU19</accession>
<keyword evidence="1" id="KW-0812">Transmembrane</keyword>
<evidence type="ECO:0000313" key="3">
    <source>
        <dbReference type="Proteomes" id="UP000798808"/>
    </source>
</evidence>